<dbReference type="AlphaFoldDB" id="A0A6I3WIZ0"/>
<comment type="caution">
    <text evidence="1">The sequence shown here is derived from an EMBL/GenBank/DDBJ whole genome shotgun (WGS) entry which is preliminary data.</text>
</comment>
<dbReference type="EMBL" id="WNNK01000022">
    <property type="protein sequence ID" value="MUF07253.1"/>
    <property type="molecule type" value="Genomic_DNA"/>
</dbReference>
<dbReference type="OrthoDB" id="7031870at2"/>
<gene>
    <name evidence="1" type="ORF">GNF76_23145</name>
</gene>
<reference evidence="1 2" key="1">
    <citation type="submission" date="2019-11" db="EMBL/GenBank/DDBJ databases">
        <title>Pseudomonas karstica sp. nov. and Pseudomonas spelaei sp. nov. from karst caves.</title>
        <authorList>
            <person name="Zeman M."/>
        </authorList>
    </citation>
    <scope>NUCLEOTIDE SEQUENCE [LARGE SCALE GENOMIC DNA]</scope>
    <source>
        <strain evidence="1 2">CCM 7893</strain>
    </source>
</reference>
<evidence type="ECO:0000313" key="2">
    <source>
        <dbReference type="Proteomes" id="UP000438196"/>
    </source>
</evidence>
<accession>A0A6I3WIZ0</accession>
<name>A0A6I3WIZ0_9PSED</name>
<keyword evidence="2" id="KW-1185">Reference proteome</keyword>
<proteinExistence type="predicted"/>
<organism evidence="1 2">
    <name type="scientific">Pseudomonas spelaei</name>
    <dbReference type="NCBI Taxonomy" id="1055469"/>
    <lineage>
        <taxon>Bacteria</taxon>
        <taxon>Pseudomonadati</taxon>
        <taxon>Pseudomonadota</taxon>
        <taxon>Gammaproteobacteria</taxon>
        <taxon>Pseudomonadales</taxon>
        <taxon>Pseudomonadaceae</taxon>
        <taxon>Pseudomonas</taxon>
    </lineage>
</organism>
<dbReference type="Proteomes" id="UP000438196">
    <property type="component" value="Unassembled WGS sequence"/>
</dbReference>
<protein>
    <recommendedName>
        <fullName evidence="3">Prophage PssSM-03</fullName>
    </recommendedName>
</protein>
<evidence type="ECO:0008006" key="3">
    <source>
        <dbReference type="Google" id="ProtNLM"/>
    </source>
</evidence>
<evidence type="ECO:0000313" key="1">
    <source>
        <dbReference type="EMBL" id="MUF07253.1"/>
    </source>
</evidence>
<sequence>MSKKVHGPAFRKVLRPLRECLACRGKGLVSGVFHEMDCSACNASGWVCLETGESLPLAELVLQLNLKVHALRRELAEIDAALVGGAHQQYEQNNRRGAGGTNYTGD</sequence>